<dbReference type="Pfam" id="PF06527">
    <property type="entry name" value="TniQ"/>
    <property type="match status" value="1"/>
</dbReference>
<reference evidence="2 3" key="1">
    <citation type="submission" date="2023-03" db="EMBL/GenBank/DDBJ databases">
        <title>Thalassotalea loyana LMG 22536T draft genome sequence.</title>
        <authorList>
            <person name="Sawabe T."/>
        </authorList>
    </citation>
    <scope>NUCLEOTIDE SEQUENCE [LARGE SCALE GENOMIC DNA]</scope>
    <source>
        <strain evidence="2 3">LMG 22536</strain>
    </source>
</reference>
<dbReference type="RefSeq" id="WP_284295854.1">
    <property type="nucleotide sequence ID" value="NZ_BSSV01000001.1"/>
</dbReference>
<keyword evidence="3" id="KW-1185">Reference proteome</keyword>
<proteinExistence type="predicted"/>
<feature type="domain" description="TniQ" evidence="1">
    <location>
        <begin position="12"/>
        <end position="128"/>
    </location>
</feature>
<dbReference type="EMBL" id="BSSV01000001">
    <property type="protein sequence ID" value="GLX84305.1"/>
    <property type="molecule type" value="Genomic_DNA"/>
</dbReference>
<evidence type="ECO:0000259" key="1">
    <source>
        <dbReference type="Pfam" id="PF06527"/>
    </source>
</evidence>
<protein>
    <recommendedName>
        <fullName evidence="1">TniQ domain-containing protein</fullName>
    </recommendedName>
</protein>
<dbReference type="InterPro" id="IPR009492">
    <property type="entry name" value="TniQ"/>
</dbReference>
<sequence length="364" mass="42476">MSYQKVNSRLLIRPRAIPKESFQSYLIRLARENGYKYKAFSSGITANSKPHRSFKPEDRTDIQFLISNIADNNARNLVDVWECGFYFKHLFDYSRIKICPKCYTNEKVLPPYWWLKNYLICDEHQLLLIDSCGNCNTRFNEDSIAYGHCMECGLEIEHNKSAELNSGMFDKKLHSVCAAEEMNTSRFRELISNEVEQIYVHYQICSYLLKEVLNRDKYINHRRTLDIYSLYTEQKEIQSIVKNDALGQLMYEALCSYRARGGKGVSSLINPIFKLIMSHQGHLYRATLVKLLIEEPKDLADWAIGLNWLEKLLSIDANNLRNFVKEYSPNLEEKSQGPFAVLIRDLNLVMSEYSKHSATFELPR</sequence>
<gene>
    <name evidence="2" type="ORF">tloyanaT_05570</name>
</gene>
<dbReference type="Proteomes" id="UP001157134">
    <property type="component" value="Unassembled WGS sequence"/>
</dbReference>
<name>A0ABQ6HAH6_9GAMM</name>
<organism evidence="2 3">
    <name type="scientific">Thalassotalea loyana</name>
    <dbReference type="NCBI Taxonomy" id="280483"/>
    <lineage>
        <taxon>Bacteria</taxon>
        <taxon>Pseudomonadati</taxon>
        <taxon>Pseudomonadota</taxon>
        <taxon>Gammaproteobacteria</taxon>
        <taxon>Alteromonadales</taxon>
        <taxon>Colwelliaceae</taxon>
        <taxon>Thalassotalea</taxon>
    </lineage>
</organism>
<accession>A0ABQ6HAH6</accession>
<evidence type="ECO:0000313" key="3">
    <source>
        <dbReference type="Proteomes" id="UP001157134"/>
    </source>
</evidence>
<evidence type="ECO:0000313" key="2">
    <source>
        <dbReference type="EMBL" id="GLX84305.1"/>
    </source>
</evidence>
<comment type="caution">
    <text evidence="2">The sequence shown here is derived from an EMBL/GenBank/DDBJ whole genome shotgun (WGS) entry which is preliminary data.</text>
</comment>